<evidence type="ECO:0000259" key="8">
    <source>
        <dbReference type="Pfam" id="PF00814"/>
    </source>
</evidence>
<gene>
    <name evidence="7 9" type="primary">tsaD</name>
    <name evidence="9" type="ORF">RBB77_22730</name>
</gene>
<dbReference type="GO" id="GO:0005737">
    <property type="term" value="C:cytoplasm"/>
    <property type="evidence" value="ECO:0007669"/>
    <property type="project" value="UniProtKB-SubCell"/>
</dbReference>
<reference evidence="9" key="1">
    <citation type="submission" date="2023-08" db="EMBL/GenBank/DDBJ databases">
        <authorList>
            <person name="Messyasz A."/>
            <person name="Mannisto M.K."/>
            <person name="Kerkhof L.J."/>
            <person name="Haggblom M."/>
        </authorList>
    </citation>
    <scope>NUCLEOTIDE SEQUENCE</scope>
    <source>
        <strain evidence="9">X5P6</strain>
    </source>
</reference>
<dbReference type="InterPro" id="IPR000905">
    <property type="entry name" value="Gcp-like_dom"/>
</dbReference>
<keyword evidence="5 7" id="KW-0012">Acyltransferase</keyword>
<keyword evidence="7" id="KW-0963">Cytoplasm</keyword>
<dbReference type="AlphaFoldDB" id="A0AAU7ZQC6"/>
<evidence type="ECO:0000256" key="3">
    <source>
        <dbReference type="ARBA" id="ARBA00022723"/>
    </source>
</evidence>
<dbReference type="GO" id="GO:0061711">
    <property type="term" value="F:tRNA N(6)-L-threonylcarbamoyladenine synthase activity"/>
    <property type="evidence" value="ECO:0007669"/>
    <property type="project" value="UniProtKB-EC"/>
</dbReference>
<feature type="binding site" evidence="7">
    <location>
        <position position="201"/>
    </location>
    <ligand>
        <name>substrate</name>
    </ligand>
</feature>
<dbReference type="SUPFAM" id="SSF53067">
    <property type="entry name" value="Actin-like ATPase domain"/>
    <property type="match status" value="1"/>
</dbReference>
<comment type="catalytic activity">
    <reaction evidence="6 7">
        <text>L-threonylcarbamoyladenylate + adenosine(37) in tRNA = N(6)-L-threonylcarbamoyladenosine(37) in tRNA + AMP + H(+)</text>
        <dbReference type="Rhea" id="RHEA:37059"/>
        <dbReference type="Rhea" id="RHEA-COMP:10162"/>
        <dbReference type="Rhea" id="RHEA-COMP:10163"/>
        <dbReference type="ChEBI" id="CHEBI:15378"/>
        <dbReference type="ChEBI" id="CHEBI:73682"/>
        <dbReference type="ChEBI" id="CHEBI:74411"/>
        <dbReference type="ChEBI" id="CHEBI:74418"/>
        <dbReference type="ChEBI" id="CHEBI:456215"/>
        <dbReference type="EC" id="2.3.1.234"/>
    </reaction>
</comment>
<dbReference type="InterPro" id="IPR017860">
    <property type="entry name" value="Peptidase_M22_CS"/>
</dbReference>
<proteinExistence type="inferred from homology"/>
<evidence type="ECO:0000313" key="9">
    <source>
        <dbReference type="EMBL" id="XCB33198.1"/>
    </source>
</evidence>
<evidence type="ECO:0000256" key="1">
    <source>
        <dbReference type="ARBA" id="ARBA00022679"/>
    </source>
</evidence>
<dbReference type="PANTHER" id="PTHR11735:SF6">
    <property type="entry name" value="TRNA N6-ADENOSINE THREONYLCARBAMOYLTRANSFERASE, MITOCHONDRIAL"/>
    <property type="match status" value="1"/>
</dbReference>
<dbReference type="EC" id="2.3.1.234" evidence="7"/>
<dbReference type="Pfam" id="PF00814">
    <property type="entry name" value="TsaD"/>
    <property type="match status" value="1"/>
</dbReference>
<sequence length="400" mass="42552">MPESRQSGSKTGLILGIESSCDETAAAVVRAGSEALSNVVASQMSLHANYGGVVPELASREHLRNIVPVVREAMSRANVTFADLDAVAVTEGPGLAGALLVGITYAKALTLGLDKPLISVNHLEGHIHAVLMETRERSESPLELPLLALVVSGGHTHLYLATHQQGSETWTYRNVGRTVDDAAGEAYDKVAKLLGLGYPGGPWIDALAPHGNPRAVPFTFAEIKHRAPRPGITNKKAPANTEGPHFDFSFSGIKTAVLRYVETHNMRDTIESRRAALAADPTLTPKSEAVTKLCDQQTLDLIASFQYAVVGNLQRQTFAAAEAFGAHSIVVSGGVAANTELRRRLQAEADRRNLPIAFPSLALSTDNAAMIAAAAWPKLIAQNFASEDLGATPQLRLGQQ</sequence>
<dbReference type="GO" id="GO:0005506">
    <property type="term" value="F:iron ion binding"/>
    <property type="evidence" value="ECO:0007669"/>
    <property type="project" value="UniProtKB-UniRule"/>
</dbReference>
<comment type="cofactor">
    <cofactor evidence="7">
        <name>Fe(2+)</name>
        <dbReference type="ChEBI" id="CHEBI:29033"/>
    </cofactor>
    <text evidence="7">Binds 1 Fe(2+) ion per subunit.</text>
</comment>
<dbReference type="PRINTS" id="PR00789">
    <property type="entry name" value="OSIALOPTASE"/>
</dbReference>
<keyword evidence="4 7" id="KW-0408">Iron</keyword>
<feature type="binding site" evidence="7">
    <location>
        <begin position="150"/>
        <end position="154"/>
    </location>
    <ligand>
        <name>substrate</name>
    </ligand>
</feature>
<dbReference type="HAMAP" id="MF_01445">
    <property type="entry name" value="TsaD"/>
    <property type="match status" value="1"/>
</dbReference>
<dbReference type="EMBL" id="CP132942">
    <property type="protein sequence ID" value="XCB33198.1"/>
    <property type="molecule type" value="Genomic_DNA"/>
</dbReference>
<feature type="binding site" evidence="7">
    <location>
        <position position="205"/>
    </location>
    <ligand>
        <name>substrate</name>
    </ligand>
</feature>
<dbReference type="KEGG" id="tpsc:RBB77_22730"/>
<protein>
    <recommendedName>
        <fullName evidence="7">tRNA N6-adenosine threonylcarbamoyltransferase</fullName>
        <ecNumber evidence="7">2.3.1.234</ecNumber>
    </recommendedName>
    <alternativeName>
        <fullName evidence="7">N6-L-threonylcarbamoyladenine synthase</fullName>
        <shortName evidence="7">t(6)A synthase</shortName>
    </alternativeName>
    <alternativeName>
        <fullName evidence="7">t(6)A37 threonylcarbamoyladenosine biosynthesis protein TsaD</fullName>
    </alternativeName>
    <alternativeName>
        <fullName evidence="7">tRNA threonylcarbamoyladenosine biosynthesis protein TsaD</fullName>
    </alternativeName>
</protein>
<dbReference type="Gene3D" id="3.30.420.40">
    <property type="match status" value="2"/>
</dbReference>
<comment type="similarity">
    <text evidence="7">Belongs to the KAE1 / TsaD family.</text>
</comment>
<evidence type="ECO:0000256" key="2">
    <source>
        <dbReference type="ARBA" id="ARBA00022694"/>
    </source>
</evidence>
<reference evidence="9" key="2">
    <citation type="journal article" date="2024" name="Environ. Microbiol.">
        <title>Genome analysis and description of Tunturibacter gen. nov. expands the diversity of Terriglobia in tundra soils.</title>
        <authorList>
            <person name="Messyasz A."/>
            <person name="Mannisto M.K."/>
            <person name="Kerkhof L.J."/>
            <person name="Haggblom M.M."/>
        </authorList>
    </citation>
    <scope>NUCLEOTIDE SEQUENCE</scope>
    <source>
        <strain evidence="9">X5P6</strain>
    </source>
</reference>
<dbReference type="NCBIfam" id="TIGR03723">
    <property type="entry name" value="T6A_TsaD_YgjD"/>
    <property type="match status" value="1"/>
</dbReference>
<feature type="binding site" evidence="7">
    <location>
        <position position="122"/>
    </location>
    <ligand>
        <name>Fe cation</name>
        <dbReference type="ChEBI" id="CHEBI:24875"/>
    </ligand>
</feature>
<dbReference type="InterPro" id="IPR017861">
    <property type="entry name" value="KAE1/TsaD"/>
</dbReference>
<dbReference type="FunFam" id="3.30.420.40:FF:000012">
    <property type="entry name" value="tRNA N6-adenosine threonylcarbamoyltransferase"/>
    <property type="match status" value="1"/>
</dbReference>
<name>A0AAU7ZQC6_9BACT</name>
<keyword evidence="2 7" id="KW-0819">tRNA processing</keyword>
<dbReference type="GO" id="GO:0002949">
    <property type="term" value="P:tRNA threonylcarbamoyladenosine modification"/>
    <property type="evidence" value="ECO:0007669"/>
    <property type="project" value="UniProtKB-UniRule"/>
</dbReference>
<keyword evidence="3 7" id="KW-0479">Metal-binding</keyword>
<comment type="subcellular location">
    <subcellularLocation>
        <location evidence="7">Cytoplasm</location>
    </subcellularLocation>
</comment>
<feature type="binding site" evidence="7">
    <location>
        <position position="188"/>
    </location>
    <ligand>
        <name>substrate</name>
    </ligand>
</feature>
<dbReference type="PROSITE" id="PS01016">
    <property type="entry name" value="GLYCOPROTEASE"/>
    <property type="match status" value="1"/>
</dbReference>
<feature type="binding site" evidence="7">
    <location>
        <position position="366"/>
    </location>
    <ligand>
        <name>Fe cation</name>
        <dbReference type="ChEBI" id="CHEBI:24875"/>
    </ligand>
</feature>
<dbReference type="RefSeq" id="WP_353064040.1">
    <property type="nucleotide sequence ID" value="NZ_CP132942.1"/>
</dbReference>
<keyword evidence="1 7" id="KW-0808">Transferase</keyword>
<organism evidence="9">
    <name type="scientific">Tunturiibacter psychrotolerans</name>
    <dbReference type="NCBI Taxonomy" id="3069686"/>
    <lineage>
        <taxon>Bacteria</taxon>
        <taxon>Pseudomonadati</taxon>
        <taxon>Acidobacteriota</taxon>
        <taxon>Terriglobia</taxon>
        <taxon>Terriglobales</taxon>
        <taxon>Acidobacteriaceae</taxon>
        <taxon>Tunturiibacter</taxon>
    </lineage>
</organism>
<feature type="domain" description="Gcp-like" evidence="8">
    <location>
        <begin position="35"/>
        <end position="372"/>
    </location>
</feature>
<dbReference type="InterPro" id="IPR022450">
    <property type="entry name" value="TsaD"/>
</dbReference>
<dbReference type="NCBIfam" id="TIGR00329">
    <property type="entry name" value="gcp_kae1"/>
    <property type="match status" value="1"/>
</dbReference>
<evidence type="ECO:0000256" key="6">
    <source>
        <dbReference type="ARBA" id="ARBA00048117"/>
    </source>
</evidence>
<evidence type="ECO:0000256" key="7">
    <source>
        <dbReference type="HAMAP-Rule" id="MF_01445"/>
    </source>
</evidence>
<feature type="binding site" evidence="7">
    <location>
        <position position="338"/>
    </location>
    <ligand>
        <name>substrate</name>
    </ligand>
</feature>
<evidence type="ECO:0000256" key="5">
    <source>
        <dbReference type="ARBA" id="ARBA00023315"/>
    </source>
</evidence>
<dbReference type="CDD" id="cd24133">
    <property type="entry name" value="ASKHA_NBD_TsaD_bac"/>
    <property type="match status" value="1"/>
</dbReference>
<evidence type="ECO:0000256" key="4">
    <source>
        <dbReference type="ARBA" id="ARBA00023004"/>
    </source>
</evidence>
<dbReference type="InterPro" id="IPR043129">
    <property type="entry name" value="ATPase_NBD"/>
</dbReference>
<comment type="function">
    <text evidence="7">Required for the formation of a threonylcarbamoyl group on adenosine at position 37 (t(6)A37) in tRNAs that read codons beginning with adenine. Is involved in the transfer of the threonylcarbamoyl moiety of threonylcarbamoyl-AMP (TC-AMP) to the N6 group of A37, together with TsaE and TsaB. TsaD likely plays a direct catalytic role in this reaction.</text>
</comment>
<dbReference type="PANTHER" id="PTHR11735">
    <property type="entry name" value="TRNA N6-ADENOSINE THREONYLCARBAMOYLTRANSFERASE"/>
    <property type="match status" value="1"/>
</dbReference>
<feature type="binding site" evidence="7">
    <location>
        <position position="126"/>
    </location>
    <ligand>
        <name>Fe cation</name>
        <dbReference type="ChEBI" id="CHEBI:24875"/>
    </ligand>
</feature>
<accession>A0AAU7ZQC6</accession>